<dbReference type="AlphaFoldDB" id="B9XLG4"/>
<keyword evidence="9" id="KW-1185">Reference proteome</keyword>
<dbReference type="InterPro" id="IPR035906">
    <property type="entry name" value="MetI-like_sf"/>
</dbReference>
<evidence type="ECO:0000313" key="8">
    <source>
        <dbReference type="EMBL" id="EEF59367.1"/>
    </source>
</evidence>
<keyword evidence="3 5" id="KW-1133">Transmembrane helix</keyword>
<dbReference type="PANTHER" id="PTHR42727">
    <property type="entry name" value="PHOSPHATE TRANSPORT SYSTEM PERMEASE PROTEIN"/>
    <property type="match status" value="1"/>
</dbReference>
<dbReference type="InterPro" id="IPR011864">
    <property type="entry name" value="Phosphate_PstC"/>
</dbReference>
<evidence type="ECO:0000259" key="7">
    <source>
        <dbReference type="PROSITE" id="PS50928"/>
    </source>
</evidence>
<dbReference type="GO" id="GO:0005886">
    <property type="term" value="C:plasma membrane"/>
    <property type="evidence" value="ECO:0007669"/>
    <property type="project" value="UniProtKB-SubCell"/>
</dbReference>
<dbReference type="Pfam" id="PF00528">
    <property type="entry name" value="BPD_transp_1"/>
    <property type="match status" value="1"/>
</dbReference>
<feature type="transmembrane region" description="Helical" evidence="5">
    <location>
        <begin position="208"/>
        <end position="229"/>
    </location>
</feature>
<evidence type="ECO:0000313" key="9">
    <source>
        <dbReference type="Proteomes" id="UP000003688"/>
    </source>
</evidence>
<evidence type="ECO:0000256" key="5">
    <source>
        <dbReference type="RuleBase" id="RU363032"/>
    </source>
</evidence>
<dbReference type="PROSITE" id="PS50928">
    <property type="entry name" value="ABC_TM1"/>
    <property type="match status" value="1"/>
</dbReference>
<comment type="function">
    <text evidence="6">Part of the binding-protein-dependent transport system for phosphate; probably responsible for the translocation of the substrate across the membrane.</text>
</comment>
<comment type="caution">
    <text evidence="8">The sequence shown here is derived from an EMBL/GenBank/DDBJ whole genome shotgun (WGS) entry which is preliminary data.</text>
</comment>
<feature type="transmembrane region" description="Helical" evidence="5">
    <location>
        <begin position="161"/>
        <end position="188"/>
    </location>
</feature>
<evidence type="ECO:0000256" key="1">
    <source>
        <dbReference type="ARBA" id="ARBA00004651"/>
    </source>
</evidence>
<feature type="transmembrane region" description="Helical" evidence="5">
    <location>
        <begin position="241"/>
        <end position="260"/>
    </location>
</feature>
<feature type="transmembrane region" description="Helical" evidence="5">
    <location>
        <begin position="32"/>
        <end position="52"/>
    </location>
</feature>
<organism evidence="8 9">
    <name type="scientific">Pedosphaera parvula (strain Ellin514)</name>
    <dbReference type="NCBI Taxonomy" id="320771"/>
    <lineage>
        <taxon>Bacteria</taxon>
        <taxon>Pseudomonadati</taxon>
        <taxon>Verrucomicrobiota</taxon>
        <taxon>Pedosphaerae</taxon>
        <taxon>Pedosphaerales</taxon>
        <taxon>Pedosphaeraceae</taxon>
        <taxon>Pedosphaera</taxon>
    </lineage>
</organism>
<reference evidence="8 9" key="1">
    <citation type="journal article" date="2011" name="J. Bacteriol.">
        <title>Genome sequence of 'Pedosphaera parvula' Ellin514, an aerobic Verrucomicrobial isolate from pasture soil.</title>
        <authorList>
            <person name="Kant R."/>
            <person name="van Passel M.W."/>
            <person name="Sangwan P."/>
            <person name="Palva A."/>
            <person name="Lucas S."/>
            <person name="Copeland A."/>
            <person name="Lapidus A."/>
            <person name="Glavina Del Rio T."/>
            <person name="Dalin E."/>
            <person name="Tice H."/>
            <person name="Bruce D."/>
            <person name="Goodwin L."/>
            <person name="Pitluck S."/>
            <person name="Chertkov O."/>
            <person name="Larimer F.W."/>
            <person name="Land M.L."/>
            <person name="Hauser L."/>
            <person name="Brettin T.S."/>
            <person name="Detter J.C."/>
            <person name="Han S."/>
            <person name="de Vos W.M."/>
            <person name="Janssen P.H."/>
            <person name="Smidt H."/>
        </authorList>
    </citation>
    <scope>NUCLEOTIDE SEQUENCE [LARGE SCALE GENOMIC DNA]</scope>
    <source>
        <strain evidence="8 9">Ellin514</strain>
    </source>
</reference>
<dbReference type="InterPro" id="IPR000515">
    <property type="entry name" value="MetI-like"/>
</dbReference>
<dbReference type="PANTHER" id="PTHR42727:SF1">
    <property type="entry name" value="PHOSPHATE TRANSPORT SYSTEM PERMEASE"/>
    <property type="match status" value="1"/>
</dbReference>
<evidence type="ECO:0000256" key="6">
    <source>
        <dbReference type="RuleBase" id="RU363054"/>
    </source>
</evidence>
<dbReference type="GO" id="GO:0006817">
    <property type="term" value="P:phosphate ion transport"/>
    <property type="evidence" value="ECO:0007669"/>
    <property type="project" value="UniProtKB-KW"/>
</dbReference>
<dbReference type="Proteomes" id="UP000003688">
    <property type="component" value="Unassembled WGS sequence"/>
</dbReference>
<keyword evidence="5" id="KW-0813">Transport</keyword>
<protein>
    <recommendedName>
        <fullName evidence="6">Phosphate transport system permease protein</fullName>
    </recommendedName>
</protein>
<gene>
    <name evidence="8" type="ORF">Cflav_PD1915</name>
</gene>
<keyword evidence="4 5" id="KW-0472">Membrane</keyword>
<feature type="transmembrane region" description="Helical" evidence="5">
    <location>
        <begin position="285"/>
        <end position="306"/>
    </location>
</feature>
<dbReference type="GO" id="GO:0005315">
    <property type="term" value="F:phosphate transmembrane transporter activity"/>
    <property type="evidence" value="ECO:0007669"/>
    <property type="project" value="InterPro"/>
</dbReference>
<name>B9XLG4_PEDPL</name>
<dbReference type="RefSeq" id="WP_007416653.1">
    <property type="nucleotide sequence ID" value="NZ_ABOX02000029.1"/>
</dbReference>
<keyword evidence="6" id="KW-0592">Phosphate transport</keyword>
<dbReference type="SUPFAM" id="SSF161098">
    <property type="entry name" value="MetI-like"/>
    <property type="match status" value="1"/>
</dbReference>
<dbReference type="CDD" id="cd06261">
    <property type="entry name" value="TM_PBP2"/>
    <property type="match status" value="1"/>
</dbReference>
<keyword evidence="6" id="KW-1003">Cell membrane</keyword>
<feature type="transmembrane region" description="Helical" evidence="5">
    <location>
        <begin position="357"/>
        <end position="380"/>
    </location>
</feature>
<dbReference type="STRING" id="320771.Cflav_PD1915"/>
<comment type="similarity">
    <text evidence="6">Belongs to the binding-protein-dependent transport system permease family. CysTW subfamily.</text>
</comment>
<evidence type="ECO:0000256" key="2">
    <source>
        <dbReference type="ARBA" id="ARBA00022692"/>
    </source>
</evidence>
<sequence precursor="true">MIADKPAKRSIGWMGLQRGHKARPLEWIAEKMIFLVSLSAIVMVFLIFLFVAREAMPILLGKMNNASGQKIIPVEEMSKLSPAEMQEYLGLTPQQYTEMDTDTKKALMEAKADELKESSKDKDAGLNTTSWRYLLFPHQWSNYEKPVFIWQPVSQIQKFNIVPLIIGSLKVTIIALLFSVPLALGSAIYVSQLASPRKRELLKPAIELLAGIPSVVLGFFALIVMATVLQNIFGYQSRLNAFVAGIALGLAIIPVVFSIAEDALTSVPRSYSQAALALGSSKWQAAWKIVLPAAIPGVFAAVVLGFGRAIGETMIVLLASGNASIVSWNIFDLTRTVTATVAAEMPETVAGGHHYRILFMLGALLFVVTFFSNLAGELVIHRLKHKLEGKR</sequence>
<evidence type="ECO:0000256" key="4">
    <source>
        <dbReference type="ARBA" id="ARBA00023136"/>
    </source>
</evidence>
<proteinExistence type="inferred from homology"/>
<accession>B9XLG4</accession>
<keyword evidence="2 5" id="KW-0812">Transmembrane</keyword>
<comment type="subcellular location">
    <subcellularLocation>
        <location evidence="1 5">Cell membrane</location>
        <topology evidence="1 5">Multi-pass membrane protein</topology>
    </subcellularLocation>
</comment>
<dbReference type="EMBL" id="ABOX02000029">
    <property type="protein sequence ID" value="EEF59367.1"/>
    <property type="molecule type" value="Genomic_DNA"/>
</dbReference>
<dbReference type="Gene3D" id="1.10.3720.10">
    <property type="entry name" value="MetI-like"/>
    <property type="match status" value="1"/>
</dbReference>
<evidence type="ECO:0000256" key="3">
    <source>
        <dbReference type="ARBA" id="ARBA00022989"/>
    </source>
</evidence>
<dbReference type="NCBIfam" id="TIGR02138">
    <property type="entry name" value="phosphate_pstC"/>
    <property type="match status" value="1"/>
</dbReference>
<feature type="domain" description="ABC transmembrane type-1" evidence="7">
    <location>
        <begin position="165"/>
        <end position="376"/>
    </location>
</feature>